<evidence type="ECO:0000313" key="3">
    <source>
        <dbReference type="Proteomes" id="UP000193450"/>
    </source>
</evidence>
<accession>A0A1X9NDC8</accession>
<dbReference type="AlphaFoldDB" id="A0A1X9NDC8"/>
<sequence length="102" mass="10969">MTFEQAIVGIIYKQSELDDTDEMFGAVGTVYSGGGSGRIFELDGSNNFFTLSPDAKTLSFSTVVAHNMDDMRILVASPVPVPGAAWFMASALLGLVGFKRRQ</sequence>
<keyword evidence="1" id="KW-1133">Transmembrane helix</keyword>
<organism evidence="2 3">
    <name type="scientific">Oceanicoccus sagamiensis</name>
    <dbReference type="NCBI Taxonomy" id="716816"/>
    <lineage>
        <taxon>Bacteria</taxon>
        <taxon>Pseudomonadati</taxon>
        <taxon>Pseudomonadota</taxon>
        <taxon>Gammaproteobacteria</taxon>
        <taxon>Cellvibrionales</taxon>
        <taxon>Spongiibacteraceae</taxon>
        <taxon>Oceanicoccus</taxon>
    </lineage>
</organism>
<proteinExistence type="predicted"/>
<protein>
    <recommendedName>
        <fullName evidence="4">PEP-CTERM protein-sorting domain-containing protein</fullName>
    </recommendedName>
</protein>
<dbReference type="RefSeq" id="WP_085758031.1">
    <property type="nucleotide sequence ID" value="NZ_CP019343.1"/>
</dbReference>
<keyword evidence="1" id="KW-0812">Transmembrane</keyword>
<reference evidence="2 3" key="1">
    <citation type="submission" date="2016-11" db="EMBL/GenBank/DDBJ databases">
        <title>Trade-off between light-utilization and light-protection in marine flavobacteria.</title>
        <authorList>
            <person name="Kumagai Y."/>
        </authorList>
    </citation>
    <scope>NUCLEOTIDE SEQUENCE [LARGE SCALE GENOMIC DNA]</scope>
    <source>
        <strain evidence="2 3">NBRC 107125</strain>
    </source>
</reference>
<evidence type="ECO:0008006" key="4">
    <source>
        <dbReference type="Google" id="ProtNLM"/>
    </source>
</evidence>
<keyword evidence="3" id="KW-1185">Reference proteome</keyword>
<keyword evidence="1" id="KW-0472">Membrane</keyword>
<dbReference type="STRING" id="716816.BST96_07120"/>
<evidence type="ECO:0000313" key="2">
    <source>
        <dbReference type="EMBL" id="ARN73905.1"/>
    </source>
</evidence>
<evidence type="ECO:0000256" key="1">
    <source>
        <dbReference type="SAM" id="Phobius"/>
    </source>
</evidence>
<dbReference type="OrthoDB" id="5570760at2"/>
<name>A0A1X9NDC8_9GAMM</name>
<dbReference type="Proteomes" id="UP000193450">
    <property type="component" value="Chromosome"/>
</dbReference>
<feature type="transmembrane region" description="Helical" evidence="1">
    <location>
        <begin position="79"/>
        <end position="98"/>
    </location>
</feature>
<gene>
    <name evidence="2" type="ORF">BST96_07120</name>
</gene>
<dbReference type="KEGG" id="osg:BST96_07120"/>
<dbReference type="EMBL" id="CP019343">
    <property type="protein sequence ID" value="ARN73905.1"/>
    <property type="molecule type" value="Genomic_DNA"/>
</dbReference>